<protein>
    <submittedName>
        <fullName evidence="1">Uncharacterized protein</fullName>
    </submittedName>
</protein>
<dbReference type="EMBL" id="JAOVZO020000003">
    <property type="protein sequence ID" value="MDC8011935.1"/>
    <property type="molecule type" value="Genomic_DNA"/>
</dbReference>
<organism evidence="1 2">
    <name type="scientific">Tahibacter soli</name>
    <dbReference type="NCBI Taxonomy" id="2983605"/>
    <lineage>
        <taxon>Bacteria</taxon>
        <taxon>Pseudomonadati</taxon>
        <taxon>Pseudomonadota</taxon>
        <taxon>Gammaproteobacteria</taxon>
        <taxon>Lysobacterales</taxon>
        <taxon>Rhodanobacteraceae</taxon>
        <taxon>Tahibacter</taxon>
    </lineage>
</organism>
<evidence type="ECO:0000313" key="1">
    <source>
        <dbReference type="EMBL" id="MDC8011935.1"/>
    </source>
</evidence>
<dbReference type="RefSeq" id="WP_263543201.1">
    <property type="nucleotide sequence ID" value="NZ_JAOVZO020000003.1"/>
</dbReference>
<evidence type="ECO:0000313" key="2">
    <source>
        <dbReference type="Proteomes" id="UP001139971"/>
    </source>
</evidence>
<gene>
    <name evidence="1" type="ORF">OD750_005170</name>
</gene>
<reference evidence="1" key="1">
    <citation type="submission" date="2023-02" db="EMBL/GenBank/DDBJ databases">
        <title>Tahibacter soli sp. nov. isolated from soil.</title>
        <authorList>
            <person name="Baek J.H."/>
            <person name="Lee J.K."/>
            <person name="Choi D.G."/>
            <person name="Jeon C.O."/>
        </authorList>
    </citation>
    <scope>NUCLEOTIDE SEQUENCE</scope>
    <source>
        <strain evidence="1">BL</strain>
    </source>
</reference>
<accession>A0A9X3YIQ8</accession>
<proteinExistence type="predicted"/>
<sequence length="138" mass="15174">MLFSAGPGAAAPGWLAHAEHRAVFTLRGAIECAPACDGGDADVTLVDAGDLDNSRARRREAFGHANVRTNARFRFSVAHEWGRDEVAGEGASLSAFVVTVEREGCEPFEREFRFRLERSEELSFNLGAVHLDCRRGRR</sequence>
<keyword evidence="2" id="KW-1185">Reference proteome</keyword>
<dbReference type="Proteomes" id="UP001139971">
    <property type="component" value="Unassembled WGS sequence"/>
</dbReference>
<comment type="caution">
    <text evidence="1">The sequence shown here is derived from an EMBL/GenBank/DDBJ whole genome shotgun (WGS) entry which is preliminary data.</text>
</comment>
<name>A0A9X3YIQ8_9GAMM</name>
<dbReference type="AlphaFoldDB" id="A0A9X3YIQ8"/>